<comment type="caution">
    <text evidence="1">The sequence shown here is derived from an EMBL/GenBank/DDBJ whole genome shotgun (WGS) entry which is preliminary data.</text>
</comment>
<evidence type="ECO:0000313" key="1">
    <source>
        <dbReference type="EMBL" id="PAB59912.1"/>
    </source>
</evidence>
<protein>
    <recommendedName>
        <fullName evidence="3">Spore coat associated protein CotJA</fullName>
    </recommendedName>
</protein>
<reference evidence="1 2" key="1">
    <citation type="submission" date="2017-06" db="EMBL/GenBank/DDBJ databases">
        <title>Draft genome sequence of anaerobic fermentative bacterium Anaeromicrobium sediminis DY2726D isolated from West Pacific Ocean sediments.</title>
        <authorList>
            <person name="Zeng X."/>
        </authorList>
    </citation>
    <scope>NUCLEOTIDE SEQUENCE [LARGE SCALE GENOMIC DNA]</scope>
    <source>
        <strain evidence="1 2">DY2726D</strain>
    </source>
</reference>
<evidence type="ECO:0000313" key="2">
    <source>
        <dbReference type="Proteomes" id="UP000216024"/>
    </source>
</evidence>
<evidence type="ECO:0008006" key="3">
    <source>
        <dbReference type="Google" id="ProtNLM"/>
    </source>
</evidence>
<dbReference type="Proteomes" id="UP000216024">
    <property type="component" value="Unassembled WGS sequence"/>
</dbReference>
<accession>A0A267MKI1</accession>
<dbReference type="EMBL" id="NIBG01000005">
    <property type="protein sequence ID" value="PAB59912.1"/>
    <property type="molecule type" value="Genomic_DNA"/>
</dbReference>
<gene>
    <name evidence="1" type="ORF">CCE28_08135</name>
</gene>
<proteinExistence type="predicted"/>
<sequence length="55" mass="6623">MHEHKSPYMKEPKKKMILARAYVPFQRLDKTYSPEEALMRGTLFPELYQPFVRGH</sequence>
<keyword evidence="2" id="KW-1185">Reference proteome</keyword>
<dbReference type="InterPro" id="IPR020256">
    <property type="entry name" value="Spore_coat_CotJA"/>
</dbReference>
<name>A0A267MKI1_9FIRM</name>
<dbReference type="Pfam" id="PF11007">
    <property type="entry name" value="CotJA"/>
    <property type="match status" value="1"/>
</dbReference>
<dbReference type="OrthoDB" id="9800571at2"/>
<dbReference type="RefSeq" id="WP_095132804.1">
    <property type="nucleotide sequence ID" value="NZ_NIBG01000005.1"/>
</dbReference>
<organism evidence="1 2">
    <name type="scientific">Anaeromicrobium sediminis</name>
    <dbReference type="NCBI Taxonomy" id="1478221"/>
    <lineage>
        <taxon>Bacteria</taxon>
        <taxon>Bacillati</taxon>
        <taxon>Bacillota</taxon>
        <taxon>Clostridia</taxon>
        <taxon>Peptostreptococcales</taxon>
        <taxon>Thermotaleaceae</taxon>
        <taxon>Anaeromicrobium</taxon>
    </lineage>
</organism>
<dbReference type="AlphaFoldDB" id="A0A267MKI1"/>